<proteinExistence type="predicted"/>
<keyword evidence="2" id="KW-1185">Reference proteome</keyword>
<comment type="caution">
    <text evidence="1">The sequence shown here is derived from an EMBL/GenBank/DDBJ whole genome shotgun (WGS) entry which is preliminary data.</text>
</comment>
<gene>
    <name evidence="1" type="ORF">RHMOL_Rhmol02G0276600</name>
</gene>
<protein>
    <submittedName>
        <fullName evidence="1">Uncharacterized protein</fullName>
    </submittedName>
</protein>
<sequence>MTKGLYCLQTEYGDKYDCVDFYNQPGFDHPLLNNHSFILSMLWLGQELAQASSIELVRRLAYTNQRFLEITMLQVDPDLCGDTRTRAFIRVDDLANGNWWLRIGDDNTPIGFWPKRIFRDLAGSASYVDWGGVVYSPPGTPAPVMASGHFLNRDTKYDAFFRNIQVVNDFGQNVDTFNTETFNDIELYDVADIKNAESFGHLVLYGGPPQ</sequence>
<reference evidence="1" key="1">
    <citation type="submission" date="2022-02" db="EMBL/GenBank/DDBJ databases">
        <title>Plant Genome Project.</title>
        <authorList>
            <person name="Zhang R.-G."/>
        </authorList>
    </citation>
    <scope>NUCLEOTIDE SEQUENCE</scope>
    <source>
        <strain evidence="1">AT1</strain>
    </source>
</reference>
<name>A0ACC0PW67_RHOML</name>
<evidence type="ECO:0000313" key="2">
    <source>
        <dbReference type="Proteomes" id="UP001062846"/>
    </source>
</evidence>
<organism evidence="1 2">
    <name type="scientific">Rhododendron molle</name>
    <name type="common">Chinese azalea</name>
    <name type="synonym">Azalea mollis</name>
    <dbReference type="NCBI Taxonomy" id="49168"/>
    <lineage>
        <taxon>Eukaryota</taxon>
        <taxon>Viridiplantae</taxon>
        <taxon>Streptophyta</taxon>
        <taxon>Embryophyta</taxon>
        <taxon>Tracheophyta</taxon>
        <taxon>Spermatophyta</taxon>
        <taxon>Magnoliopsida</taxon>
        <taxon>eudicotyledons</taxon>
        <taxon>Gunneridae</taxon>
        <taxon>Pentapetalae</taxon>
        <taxon>asterids</taxon>
        <taxon>Ericales</taxon>
        <taxon>Ericaceae</taxon>
        <taxon>Ericoideae</taxon>
        <taxon>Rhodoreae</taxon>
        <taxon>Rhododendron</taxon>
    </lineage>
</organism>
<accession>A0ACC0PW67</accession>
<dbReference type="Proteomes" id="UP001062846">
    <property type="component" value="Chromosome 2"/>
</dbReference>
<evidence type="ECO:0000313" key="1">
    <source>
        <dbReference type="EMBL" id="KAI8569406.1"/>
    </source>
</evidence>
<dbReference type="EMBL" id="CM046389">
    <property type="protein sequence ID" value="KAI8569406.1"/>
    <property type="molecule type" value="Genomic_DNA"/>
</dbReference>